<proteinExistence type="predicted"/>
<dbReference type="Proteomes" id="UP000744555">
    <property type="component" value="Unassembled WGS sequence"/>
</dbReference>
<organism evidence="1 2">
    <name type="scientific">Aquipseudomonas alcaligenes</name>
    <name type="common">Pseudomonas alcaligenes</name>
    <dbReference type="NCBI Taxonomy" id="43263"/>
    <lineage>
        <taxon>Bacteria</taxon>
        <taxon>Pseudomonadati</taxon>
        <taxon>Pseudomonadota</taxon>
        <taxon>Gammaproteobacteria</taxon>
        <taxon>Pseudomonadales</taxon>
        <taxon>Pseudomonadaceae</taxon>
        <taxon>Aquipseudomonas</taxon>
    </lineage>
</organism>
<name>A0ABR7S145_AQUAC</name>
<dbReference type="EMBL" id="LZEU01000001">
    <property type="protein sequence ID" value="MBC9250774.1"/>
    <property type="molecule type" value="Genomic_DNA"/>
</dbReference>
<evidence type="ECO:0000313" key="2">
    <source>
        <dbReference type="Proteomes" id="UP000744555"/>
    </source>
</evidence>
<accession>A0ABR7S145</accession>
<protein>
    <submittedName>
        <fullName evidence="1">Uncharacterized protein</fullName>
    </submittedName>
</protein>
<comment type="caution">
    <text evidence="1">The sequence shown here is derived from an EMBL/GenBank/DDBJ whole genome shotgun (WGS) entry which is preliminary data.</text>
</comment>
<sequence length="119" mass="13709">MEVVKTLKPGSNGTKRLVDIYGESLVAVRYRLDREKQLSYTTVELIIEHKPILAPTLNTAAARLHQERQRVAVRIRYAETELQSLVKKAGGKWDPDNRVWLIRYGDAIRLGLKERIVQE</sequence>
<keyword evidence="2" id="KW-1185">Reference proteome</keyword>
<dbReference type="RefSeq" id="WP_187805845.1">
    <property type="nucleotide sequence ID" value="NZ_LZEU01000001.1"/>
</dbReference>
<gene>
    <name evidence="1" type="ORF">A9179_10845</name>
</gene>
<evidence type="ECO:0000313" key="1">
    <source>
        <dbReference type="EMBL" id="MBC9250774.1"/>
    </source>
</evidence>
<reference evidence="1 2" key="1">
    <citation type="submission" date="2016-06" db="EMBL/GenBank/DDBJ databases">
        <authorList>
            <person name="Ramos C."/>
            <person name="Pintado A."/>
            <person name="Crespo-Gomez J.I."/>
        </authorList>
    </citation>
    <scope>NUCLEOTIDE SEQUENCE [LARGE SCALE GENOMIC DNA]</scope>
    <source>
        <strain evidence="1 2">AVO110</strain>
    </source>
</reference>